<dbReference type="HOGENOM" id="CLU_012862_3_3_11"/>
<dbReference type="AlphaFoldDB" id="F2UXY8"/>
<keyword evidence="9 10" id="KW-0326">Glycosidase</keyword>
<dbReference type="Proteomes" id="UP000004668">
    <property type="component" value="Unassembled WGS sequence"/>
</dbReference>
<evidence type="ECO:0000256" key="4">
    <source>
        <dbReference type="ARBA" id="ARBA00022763"/>
    </source>
</evidence>
<dbReference type="InterPro" id="IPR005759">
    <property type="entry name" value="Nth"/>
</dbReference>
<keyword evidence="8 10" id="KW-0234">DNA repair</keyword>
<evidence type="ECO:0000256" key="1">
    <source>
        <dbReference type="ARBA" id="ARBA00008343"/>
    </source>
</evidence>
<dbReference type="SMART" id="SM00478">
    <property type="entry name" value="ENDO3c"/>
    <property type="match status" value="1"/>
</dbReference>
<dbReference type="GO" id="GO:0046872">
    <property type="term" value="F:metal ion binding"/>
    <property type="evidence" value="ECO:0007669"/>
    <property type="project" value="UniProtKB-KW"/>
</dbReference>
<keyword evidence="3" id="KW-0479">Metal-binding</keyword>
<evidence type="ECO:0000256" key="2">
    <source>
        <dbReference type="ARBA" id="ARBA00022485"/>
    </source>
</evidence>
<comment type="catalytic activity">
    <reaction evidence="10">
        <text>2'-deoxyribonucleotide-(2'-deoxyribose 5'-phosphate)-2'-deoxyribonucleotide-DNA = a 3'-end 2'-deoxyribonucleotide-(2,3-dehydro-2,3-deoxyribose 5'-phosphate)-DNA + a 5'-end 5'-phospho-2'-deoxyribonucleoside-DNA + H(+)</text>
        <dbReference type="Rhea" id="RHEA:66592"/>
        <dbReference type="Rhea" id="RHEA-COMP:13180"/>
        <dbReference type="Rhea" id="RHEA-COMP:16897"/>
        <dbReference type="Rhea" id="RHEA-COMP:17067"/>
        <dbReference type="ChEBI" id="CHEBI:15378"/>
        <dbReference type="ChEBI" id="CHEBI:136412"/>
        <dbReference type="ChEBI" id="CHEBI:157695"/>
        <dbReference type="ChEBI" id="CHEBI:167181"/>
        <dbReference type="EC" id="4.2.99.18"/>
    </reaction>
</comment>
<dbReference type="GO" id="GO:0051539">
    <property type="term" value="F:4 iron, 4 sulfur cluster binding"/>
    <property type="evidence" value="ECO:0007669"/>
    <property type="project" value="UniProtKB-KW"/>
</dbReference>
<dbReference type="Gene3D" id="1.10.340.30">
    <property type="entry name" value="Hypothetical protein, domain 2"/>
    <property type="match status" value="1"/>
</dbReference>
<evidence type="ECO:0000256" key="3">
    <source>
        <dbReference type="ARBA" id="ARBA00022723"/>
    </source>
</evidence>
<comment type="caution">
    <text evidence="10">Lacks conserved residue(s) required for the propagation of feature annotation.</text>
</comment>
<evidence type="ECO:0000256" key="8">
    <source>
        <dbReference type="ARBA" id="ARBA00023204"/>
    </source>
</evidence>
<dbReference type="SUPFAM" id="SSF48150">
    <property type="entry name" value="DNA-glycosylase"/>
    <property type="match status" value="1"/>
</dbReference>
<comment type="similarity">
    <text evidence="1 10">Belongs to the Nth/MutY family.</text>
</comment>
<evidence type="ECO:0000256" key="9">
    <source>
        <dbReference type="ARBA" id="ARBA00023295"/>
    </source>
</evidence>
<dbReference type="GO" id="GO:0140078">
    <property type="term" value="F:class I DNA-(apurinic or apyrimidinic site) endonuclease activity"/>
    <property type="evidence" value="ECO:0007669"/>
    <property type="project" value="UniProtKB-EC"/>
</dbReference>
<name>F2UXY8_ACTVI</name>
<comment type="function">
    <text evidence="10">DNA repair enzyme that has both DNA N-glycosylase activity and AP-lyase activity. The DNA N-glycosylase activity releases various damaged pyrimidines from DNA by cleaving the N-glycosidic bond, leaving an AP (apurinic/apyrimidinic) site. The AP-lyase activity cleaves the phosphodiester bond 3' to the AP site by a beta-elimination, leaving a 3'-terminal unsaturated sugar and a product with a terminal 5'-phosphate.</text>
</comment>
<dbReference type="EC" id="4.2.99.18" evidence="10"/>
<dbReference type="GO" id="GO:0006285">
    <property type="term" value="P:base-excision repair, AP site formation"/>
    <property type="evidence" value="ECO:0007669"/>
    <property type="project" value="TreeGrafter"/>
</dbReference>
<evidence type="ECO:0000256" key="10">
    <source>
        <dbReference type="HAMAP-Rule" id="MF_00942"/>
    </source>
</evidence>
<keyword evidence="7" id="KW-0411">Iron-sulfur</keyword>
<dbReference type="Pfam" id="PF00633">
    <property type="entry name" value="HHH"/>
    <property type="match status" value="1"/>
</dbReference>
<dbReference type="InterPro" id="IPR023170">
    <property type="entry name" value="HhH_base_excis_C"/>
</dbReference>
<dbReference type="NCBIfam" id="TIGR01083">
    <property type="entry name" value="nth"/>
    <property type="match status" value="1"/>
</dbReference>
<dbReference type="Pfam" id="PF00730">
    <property type="entry name" value="HhH-GPD"/>
    <property type="match status" value="1"/>
</dbReference>
<keyword evidence="5 10" id="KW-0378">Hydrolase</keyword>
<dbReference type="PANTHER" id="PTHR10359:SF18">
    <property type="entry name" value="ENDONUCLEASE III"/>
    <property type="match status" value="1"/>
</dbReference>
<dbReference type="InterPro" id="IPR003265">
    <property type="entry name" value="HhH-GPD_domain"/>
</dbReference>
<dbReference type="PANTHER" id="PTHR10359">
    <property type="entry name" value="A/G-SPECIFIC ADENINE GLYCOSYLASE/ENDONUCLEASE III"/>
    <property type="match status" value="1"/>
</dbReference>
<keyword evidence="12" id="KW-0540">Nuclease</keyword>
<dbReference type="Gene3D" id="1.10.1670.10">
    <property type="entry name" value="Helix-hairpin-Helix base-excision DNA repair enzymes (C-terminal)"/>
    <property type="match status" value="1"/>
</dbReference>
<dbReference type="InterPro" id="IPR011257">
    <property type="entry name" value="DNA_glycosylase"/>
</dbReference>
<dbReference type="CDD" id="cd00056">
    <property type="entry name" value="ENDO3c"/>
    <property type="match status" value="1"/>
</dbReference>
<dbReference type="GO" id="GO:0003677">
    <property type="term" value="F:DNA binding"/>
    <property type="evidence" value="ECO:0007669"/>
    <property type="project" value="UniProtKB-UniRule"/>
</dbReference>
<evidence type="ECO:0000313" key="12">
    <source>
        <dbReference type="EMBL" id="EGE38089.1"/>
    </source>
</evidence>
<evidence type="ECO:0000313" key="13">
    <source>
        <dbReference type="Proteomes" id="UP000004668"/>
    </source>
</evidence>
<keyword evidence="12" id="KW-0255">Endonuclease</keyword>
<protein>
    <recommendedName>
        <fullName evidence="10">Endonuclease III</fullName>
        <ecNumber evidence="10">4.2.99.18</ecNumber>
    </recommendedName>
    <alternativeName>
        <fullName evidence="10">DNA-(apurinic or apyrimidinic site) lyase</fullName>
    </alternativeName>
</protein>
<evidence type="ECO:0000259" key="11">
    <source>
        <dbReference type="SMART" id="SM00478"/>
    </source>
</evidence>
<comment type="cofactor">
    <cofactor evidence="10">
        <name>[4Fe-4S] cluster</name>
        <dbReference type="ChEBI" id="CHEBI:49883"/>
    </cofactor>
    <text evidence="10">Binds 1 [4Fe-4S] cluster.</text>
</comment>
<evidence type="ECO:0000256" key="5">
    <source>
        <dbReference type="ARBA" id="ARBA00022801"/>
    </source>
</evidence>
<dbReference type="FunFam" id="1.10.340.30:FF:000001">
    <property type="entry name" value="Endonuclease III"/>
    <property type="match status" value="1"/>
</dbReference>
<reference evidence="12 13" key="2">
    <citation type="submission" date="2011-10" db="EMBL/GenBank/DDBJ databases">
        <title>The Genome Sequence of Actinomyces viscosus C505.</title>
        <authorList>
            <consortium name="The Broad Institute Genome Sequencing Platform"/>
            <consortium name="The Broad Institute Genome Sequencing Center for Infectious Disease"/>
            <person name="Earl A."/>
            <person name="Ward D."/>
            <person name="Feldgarden M."/>
            <person name="Gevers D."/>
            <person name="Sibley C.D."/>
            <person name="Field T.R."/>
            <person name="Grinwis M."/>
            <person name="Eshaghurshan C.S."/>
            <person name="Surette M.G."/>
            <person name="Young S.K."/>
            <person name="Zeng Q."/>
            <person name="Gargeya S."/>
            <person name="Fitzgerald M."/>
            <person name="Haas B."/>
            <person name="Abouelleil A."/>
            <person name="Alvarado L."/>
            <person name="Arachchi H.M."/>
            <person name="Berlin A."/>
            <person name="Brown A."/>
            <person name="Chapman S.B."/>
            <person name="Chen Z."/>
            <person name="Dunbar C."/>
            <person name="Freedman E."/>
            <person name="Gearin G."/>
            <person name="Goldberg J."/>
            <person name="Griggs A."/>
            <person name="Gujja S."/>
            <person name="Heiman D."/>
            <person name="Howarth C."/>
            <person name="Larson L."/>
            <person name="Lui A."/>
            <person name="MacDonald P.J.P."/>
            <person name="Montmayeur A."/>
            <person name="Murphy C."/>
            <person name="Neiman D."/>
            <person name="Pearson M."/>
            <person name="Priest M."/>
            <person name="Roberts A."/>
            <person name="Saif S."/>
            <person name="Shea T."/>
            <person name="Shenoy N."/>
            <person name="Sisk P."/>
            <person name="Stolte C."/>
            <person name="Sykes S."/>
            <person name="Wortman J."/>
            <person name="Nusbaum C."/>
            <person name="Birren B."/>
        </authorList>
    </citation>
    <scope>NUCLEOTIDE SEQUENCE [LARGE SCALE GENOMIC DNA]</scope>
    <source>
        <strain evidence="12 13">C505</strain>
    </source>
</reference>
<evidence type="ECO:0000256" key="7">
    <source>
        <dbReference type="ARBA" id="ARBA00023014"/>
    </source>
</evidence>
<keyword evidence="6" id="KW-0408">Iron</keyword>
<dbReference type="PROSITE" id="PS01155">
    <property type="entry name" value="ENDONUCLEASE_III_2"/>
    <property type="match status" value="1"/>
</dbReference>
<keyword evidence="4 10" id="KW-0227">DNA damage</keyword>
<gene>
    <name evidence="10" type="primary">nth</name>
    <name evidence="12" type="ORF">HMPREF0059_00941</name>
</gene>
<accession>F2UXY8</accession>
<dbReference type="EMBL" id="ACRE02000050">
    <property type="protein sequence ID" value="EGE38089.1"/>
    <property type="molecule type" value="Genomic_DNA"/>
</dbReference>
<reference evidence="13" key="1">
    <citation type="submission" date="2010-02" db="EMBL/GenBank/DDBJ databases">
        <title>The Genome Sequence of Prevotella oris strain C735.</title>
        <authorList>
            <consortium name="The Broad Institute Genome Sequencing Platform"/>
            <person name="Ward D."/>
            <person name="Feldgarden M."/>
            <person name="Earl A."/>
            <person name="Young S.K."/>
            <person name="Zeng Q."/>
            <person name="Koehrsen M."/>
            <person name="Alvarado L."/>
            <person name="Berlin A."/>
            <person name="Bochicchio J."/>
            <person name="Borenstein D."/>
            <person name="Chapman S.B."/>
            <person name="Chen Z."/>
            <person name="Engels R."/>
            <person name="Freedman E."/>
            <person name="Gellesch M."/>
            <person name="Goldberg J."/>
            <person name="Griggs A."/>
            <person name="Gujja S."/>
            <person name="Heilman E."/>
            <person name="Heiman D."/>
            <person name="Hepburn T."/>
            <person name="Howarth C."/>
            <person name="Jen D."/>
            <person name="Larson L."/>
            <person name="Mehta T."/>
            <person name="Park D."/>
            <person name="Pearson M."/>
            <person name="Roberts A."/>
            <person name="Saif S."/>
            <person name="Shea T."/>
            <person name="Shenoy N."/>
            <person name="Sisk P."/>
            <person name="Stolte C."/>
            <person name="Sykes S."/>
            <person name="Thomson T."/>
            <person name="Walk T."/>
            <person name="White J."/>
            <person name="Yandava C."/>
            <person name="Sibley C.D."/>
            <person name="Field T.R."/>
            <person name="Grinwis M."/>
            <person name="Eshaghurshan C.S."/>
            <person name="Surette M.G."/>
            <person name="Haas B."/>
            <person name="Nusbaum C."/>
            <person name="Birren B."/>
        </authorList>
    </citation>
    <scope>NUCLEOTIDE SEQUENCE [LARGE SCALE GENOMIC DNA]</scope>
    <source>
        <strain evidence="13">C505</strain>
    </source>
</reference>
<feature type="domain" description="HhH-GPD" evidence="11">
    <location>
        <begin position="107"/>
        <end position="254"/>
    </location>
</feature>
<dbReference type="GO" id="GO:0019104">
    <property type="term" value="F:DNA N-glycosylase activity"/>
    <property type="evidence" value="ECO:0007669"/>
    <property type="project" value="UniProtKB-UniRule"/>
</dbReference>
<evidence type="ECO:0000256" key="6">
    <source>
        <dbReference type="ARBA" id="ARBA00023004"/>
    </source>
</evidence>
<organism evidence="12 13">
    <name type="scientific">Actinomyces viscosus C505</name>
    <dbReference type="NCBI Taxonomy" id="562973"/>
    <lineage>
        <taxon>Bacteria</taxon>
        <taxon>Bacillati</taxon>
        <taxon>Actinomycetota</taxon>
        <taxon>Actinomycetes</taxon>
        <taxon>Actinomycetales</taxon>
        <taxon>Actinomycetaceae</taxon>
        <taxon>Actinomyces</taxon>
    </lineage>
</organism>
<sequence length="279" mass="30045">MAVCGGRPAQRRTGARRRNPPARVVLVVPPMRSRREDTVRRAVSSGTAEAEVVGVVGAAPGVAETALTTETARRAGAVDDELMTLYPDAACALDHDGPFQLLVATVLSAQTTDARVNTVTPELFERYPDPAALGAARREDLEAILRPLGFQRAKAGHLLGIGQALTERFEGRVPCSREELVALPGVGRKTANVVLGNAFGRPAITVDTHVGRLSRRLGWTTSKDPLRVEKDIAALWEPWRWTDGCHRLIEHGRQVCSARSPRCGQCTLLEAGLCPQVGV</sequence>
<keyword evidence="10" id="KW-0238">DNA-binding</keyword>
<proteinExistence type="inferred from homology"/>
<keyword evidence="2" id="KW-0004">4Fe-4S</keyword>
<keyword evidence="10" id="KW-0456">Lyase</keyword>
<comment type="caution">
    <text evidence="12">The sequence shown here is derived from an EMBL/GenBank/DDBJ whole genome shotgun (WGS) entry which is preliminary data.</text>
</comment>
<dbReference type="InterPro" id="IPR000445">
    <property type="entry name" value="HhH_motif"/>
</dbReference>
<dbReference type="HAMAP" id="MF_00942">
    <property type="entry name" value="Nth"/>
    <property type="match status" value="1"/>
</dbReference>
<dbReference type="InterPro" id="IPR004036">
    <property type="entry name" value="Endonuclease-III-like_CS2"/>
</dbReference>
<dbReference type="eggNOG" id="COG0177">
    <property type="taxonomic scope" value="Bacteria"/>
</dbReference>